<proteinExistence type="predicted"/>
<sequence>MNLSGTLNVFKLLRDPALCLPHHTVSTFNHLPVPLSRAFAREDGKKAVDIRAVVLDKDNCFAVPHANEIHPEYNEKFQELRKTYPGSKLLIVSNTAGTNSDSLYAQAELLERNTGIKVLHHNTKKPGCRSEVFDYFRNAPDAEVTSPSQIAVVGDRLFTDVMMANLMGAHGFWVKEGTVGPHSFFAKCEHKIAAFLMRRGYCAPEPSSSFE</sequence>
<accession>A0ACB5S649</accession>
<evidence type="ECO:0000313" key="2">
    <source>
        <dbReference type="Proteomes" id="UP001165186"/>
    </source>
</evidence>
<comment type="caution">
    <text evidence="1">The sequence shown here is derived from an EMBL/GenBank/DDBJ whole genome shotgun (WGS) entry which is preliminary data.</text>
</comment>
<reference evidence="1" key="1">
    <citation type="submission" date="2024-09" db="EMBL/GenBank/DDBJ databases">
        <title>Draft Genome Sequences of Neofusicoccum parvum.</title>
        <authorList>
            <person name="Ashida A."/>
            <person name="Camagna M."/>
            <person name="Tanaka A."/>
            <person name="Takemoto D."/>
        </authorList>
    </citation>
    <scope>NUCLEOTIDE SEQUENCE</scope>
    <source>
        <strain evidence="1">PPO83</strain>
    </source>
</reference>
<organism evidence="1 2">
    <name type="scientific">Neofusicoccum parvum</name>
    <dbReference type="NCBI Taxonomy" id="310453"/>
    <lineage>
        <taxon>Eukaryota</taxon>
        <taxon>Fungi</taxon>
        <taxon>Dikarya</taxon>
        <taxon>Ascomycota</taxon>
        <taxon>Pezizomycotina</taxon>
        <taxon>Dothideomycetes</taxon>
        <taxon>Dothideomycetes incertae sedis</taxon>
        <taxon>Botryosphaeriales</taxon>
        <taxon>Botryosphaeriaceae</taxon>
        <taxon>Neofusicoccum</taxon>
    </lineage>
</organism>
<evidence type="ECO:0000313" key="1">
    <source>
        <dbReference type="EMBL" id="GME28166.1"/>
    </source>
</evidence>
<keyword evidence="2" id="KW-1185">Reference proteome</keyword>
<gene>
    <name evidence="1" type="primary">g5250</name>
    <name evidence="1" type="ORF">NpPPO83_00005250</name>
</gene>
<name>A0ACB5S649_9PEZI</name>
<protein>
    <submittedName>
        <fullName evidence="1">Had superfamily phosphatase</fullName>
    </submittedName>
</protein>
<dbReference type="EMBL" id="BSXG01000045">
    <property type="protein sequence ID" value="GME28166.1"/>
    <property type="molecule type" value="Genomic_DNA"/>
</dbReference>
<dbReference type="Proteomes" id="UP001165186">
    <property type="component" value="Unassembled WGS sequence"/>
</dbReference>